<name>A0A9Q3CXD1_9BASI</name>
<accession>A0A9Q3CXD1</accession>
<gene>
    <name evidence="1" type="ORF">O181_031388</name>
</gene>
<protein>
    <submittedName>
        <fullName evidence="1">Uncharacterized protein</fullName>
    </submittedName>
</protein>
<evidence type="ECO:0000313" key="2">
    <source>
        <dbReference type="Proteomes" id="UP000765509"/>
    </source>
</evidence>
<evidence type="ECO:0000313" key="1">
    <source>
        <dbReference type="EMBL" id="MBW0491673.1"/>
    </source>
</evidence>
<dbReference type="Proteomes" id="UP000765509">
    <property type="component" value="Unassembled WGS sequence"/>
</dbReference>
<reference evidence="1" key="1">
    <citation type="submission" date="2021-03" db="EMBL/GenBank/DDBJ databases">
        <title>Draft genome sequence of rust myrtle Austropuccinia psidii MF-1, a brazilian biotype.</title>
        <authorList>
            <person name="Quecine M.C."/>
            <person name="Pachon D.M.R."/>
            <person name="Bonatelli M.L."/>
            <person name="Correr F.H."/>
            <person name="Franceschini L.M."/>
            <person name="Leite T.F."/>
            <person name="Margarido G.R.A."/>
            <person name="Almeida C.A."/>
            <person name="Ferrarezi J.A."/>
            <person name="Labate C.A."/>
        </authorList>
    </citation>
    <scope>NUCLEOTIDE SEQUENCE</scope>
    <source>
        <strain evidence="1">MF-1</strain>
    </source>
</reference>
<organism evidence="1 2">
    <name type="scientific">Austropuccinia psidii MF-1</name>
    <dbReference type="NCBI Taxonomy" id="1389203"/>
    <lineage>
        <taxon>Eukaryota</taxon>
        <taxon>Fungi</taxon>
        <taxon>Dikarya</taxon>
        <taxon>Basidiomycota</taxon>
        <taxon>Pucciniomycotina</taxon>
        <taxon>Pucciniomycetes</taxon>
        <taxon>Pucciniales</taxon>
        <taxon>Sphaerophragmiaceae</taxon>
        <taxon>Austropuccinia</taxon>
    </lineage>
</organism>
<comment type="caution">
    <text evidence="1">The sequence shown here is derived from an EMBL/GenBank/DDBJ whole genome shotgun (WGS) entry which is preliminary data.</text>
</comment>
<keyword evidence="2" id="KW-1185">Reference proteome</keyword>
<sequence>MSWNNLASKNQKIKFKFLQEKFALRLLKQRMEASKRSEVQPWIILRSLDVCKGSPGRVEINCLTIKKVLWRTQRKGVTDTASVGHLINAAGLGARTRVWLQFRGLERSNAIQNSAVSLGISFPQSDLTANRITYCLGLRPPEQLGEKNDCAPSTSK</sequence>
<dbReference type="EMBL" id="AVOT02011206">
    <property type="protein sequence ID" value="MBW0491673.1"/>
    <property type="molecule type" value="Genomic_DNA"/>
</dbReference>
<dbReference type="AlphaFoldDB" id="A0A9Q3CXD1"/>
<proteinExistence type="predicted"/>